<dbReference type="PROSITE" id="PS00299">
    <property type="entry name" value="UBIQUITIN_1"/>
    <property type="match status" value="1"/>
</dbReference>
<proteinExistence type="predicted"/>
<protein>
    <submittedName>
        <fullName evidence="2">31114_t:CDS:1</fullName>
    </submittedName>
</protein>
<dbReference type="InterPro" id="IPR000626">
    <property type="entry name" value="Ubiquitin-like_dom"/>
</dbReference>
<dbReference type="InterPro" id="IPR050158">
    <property type="entry name" value="Ubiquitin_ubiquitin-like"/>
</dbReference>
<dbReference type="PROSITE" id="PS50053">
    <property type="entry name" value="UBIQUITIN_2"/>
    <property type="match status" value="5"/>
</dbReference>
<dbReference type="Pfam" id="PF00240">
    <property type="entry name" value="ubiquitin"/>
    <property type="match status" value="5"/>
</dbReference>
<dbReference type="InterPro" id="IPR019956">
    <property type="entry name" value="Ubiquitin_dom"/>
</dbReference>
<feature type="domain" description="Ubiquitin-like" evidence="1">
    <location>
        <begin position="326"/>
        <end position="393"/>
    </location>
</feature>
<dbReference type="EMBL" id="CAJVQB010027046">
    <property type="protein sequence ID" value="CAG8809826.1"/>
    <property type="molecule type" value="Genomic_DNA"/>
</dbReference>
<dbReference type="PRINTS" id="PR00348">
    <property type="entry name" value="UBIQUITIN"/>
</dbReference>
<dbReference type="Proteomes" id="UP000789901">
    <property type="component" value="Unassembled WGS sequence"/>
</dbReference>
<feature type="non-terminal residue" evidence="2">
    <location>
        <position position="582"/>
    </location>
</feature>
<reference evidence="2 3" key="1">
    <citation type="submission" date="2021-06" db="EMBL/GenBank/DDBJ databases">
        <authorList>
            <person name="Kallberg Y."/>
            <person name="Tangrot J."/>
            <person name="Rosling A."/>
        </authorList>
    </citation>
    <scope>NUCLEOTIDE SEQUENCE [LARGE SCALE GENOMIC DNA]</scope>
    <source>
        <strain evidence="2 3">120-4 pot B 10/14</strain>
    </source>
</reference>
<feature type="domain" description="Ubiquitin-like" evidence="1">
    <location>
        <begin position="475"/>
        <end position="548"/>
    </location>
</feature>
<accession>A0ABN7W0N7</accession>
<dbReference type="SMART" id="SM00213">
    <property type="entry name" value="UBQ"/>
    <property type="match status" value="6"/>
</dbReference>
<gene>
    <name evidence="2" type="ORF">GMARGA_LOCUS24972</name>
</gene>
<dbReference type="SUPFAM" id="SSF54236">
    <property type="entry name" value="Ubiquitin-like"/>
    <property type="match status" value="7"/>
</dbReference>
<dbReference type="Gene3D" id="3.10.20.90">
    <property type="entry name" value="Phosphatidylinositol 3-kinase Catalytic Subunit, Chain A, domain 1"/>
    <property type="match status" value="6"/>
</dbReference>
<dbReference type="InterPro" id="IPR022617">
    <property type="entry name" value="Rad60/SUMO-like_dom"/>
</dbReference>
<keyword evidence="3" id="KW-1185">Reference proteome</keyword>
<sequence>MLLTNLLDPIPVFPIRIQYTTGSIYVANVTIHTTGEVLLKNFQNCVGPYGPSCKLSYHDKDMQLTDTIEGLGIKEGDLVEAVNSKCKNSIKISSRLEISSTPTEARSSMLIYLETSTGKTELKVYWSDTIIQIKEMIQDLKGIASHKQCITFNDIELEDFRTLSYYNIQKESTLHLESGIIYVKTETGEIIELDSAAANKTVHEVKLMIQNKKNIPPIQQRIYFDDDNELNDYNKLSSYKIKNRSVLYLNIKSMIFVKMNTGYNIDLEVETNTTIGQIKQMILDKNGIPLSHQGLVFSDKELHDRNTLSYYNVQVGSTLHLKYKLMKIYVKILNEKIIELKVRGDHTITEVKQMIQDKEGISSDQQYLVYNNQTLNWLSLSYYKIEEESTLHLKYGTITIYVKLIDGKTIKLDVKRSYSIEQVMRIIKNKVNISRLYYLTFNNEILLYRNTLERIGIDNESVLNLLEYKSWNGPVFVKTLTGKTISLEVKSSNTIDQVKQKIYDNEGIPPDQQRLVFAGMQLEDGRTMADYSILKESTIHLVLRLRGGMFQETSGRKEFDALPQLMQYMLTPEERLQNGIHA</sequence>
<dbReference type="InterPro" id="IPR029071">
    <property type="entry name" value="Ubiquitin-like_domsf"/>
</dbReference>
<organism evidence="2 3">
    <name type="scientific">Gigaspora margarita</name>
    <dbReference type="NCBI Taxonomy" id="4874"/>
    <lineage>
        <taxon>Eukaryota</taxon>
        <taxon>Fungi</taxon>
        <taxon>Fungi incertae sedis</taxon>
        <taxon>Mucoromycota</taxon>
        <taxon>Glomeromycotina</taxon>
        <taxon>Glomeromycetes</taxon>
        <taxon>Diversisporales</taxon>
        <taxon>Gigasporaceae</taxon>
        <taxon>Gigaspora</taxon>
    </lineage>
</organism>
<dbReference type="Pfam" id="PF11976">
    <property type="entry name" value="Rad60-SLD"/>
    <property type="match status" value="1"/>
</dbReference>
<name>A0ABN7W0N7_GIGMA</name>
<evidence type="ECO:0000313" key="2">
    <source>
        <dbReference type="EMBL" id="CAG8809826.1"/>
    </source>
</evidence>
<evidence type="ECO:0000259" key="1">
    <source>
        <dbReference type="PROSITE" id="PS50053"/>
    </source>
</evidence>
<feature type="domain" description="Ubiquitin-like" evidence="1">
    <location>
        <begin position="181"/>
        <end position="252"/>
    </location>
</feature>
<dbReference type="CDD" id="cd17039">
    <property type="entry name" value="Ubl_ubiquitin_like"/>
    <property type="match status" value="1"/>
</dbReference>
<dbReference type="InterPro" id="IPR019954">
    <property type="entry name" value="Ubiquitin_CS"/>
</dbReference>
<feature type="domain" description="Ubiquitin-like" evidence="1">
    <location>
        <begin position="253"/>
        <end position="321"/>
    </location>
</feature>
<feature type="domain" description="Ubiquitin-like" evidence="1">
    <location>
        <begin position="109"/>
        <end position="176"/>
    </location>
</feature>
<evidence type="ECO:0000313" key="3">
    <source>
        <dbReference type="Proteomes" id="UP000789901"/>
    </source>
</evidence>
<comment type="caution">
    <text evidence="2">The sequence shown here is derived from an EMBL/GenBank/DDBJ whole genome shotgun (WGS) entry which is preliminary data.</text>
</comment>
<dbReference type="PANTHER" id="PTHR10666">
    <property type="entry name" value="UBIQUITIN"/>
    <property type="match status" value="1"/>
</dbReference>